<dbReference type="InterPro" id="IPR036680">
    <property type="entry name" value="SPOR-like_sf"/>
</dbReference>
<evidence type="ECO:0000313" key="4">
    <source>
        <dbReference type="Proteomes" id="UP000547879"/>
    </source>
</evidence>
<dbReference type="InterPro" id="IPR007730">
    <property type="entry name" value="SPOR-like_dom"/>
</dbReference>
<dbReference type="SUPFAM" id="SSF110997">
    <property type="entry name" value="Sporulation related repeat"/>
    <property type="match status" value="1"/>
</dbReference>
<dbReference type="AlphaFoldDB" id="A0A7W9Y1I7"/>
<dbReference type="GO" id="GO:0042834">
    <property type="term" value="F:peptidoglycan binding"/>
    <property type="evidence" value="ECO:0007669"/>
    <property type="project" value="InterPro"/>
</dbReference>
<evidence type="ECO:0000313" key="3">
    <source>
        <dbReference type="EMBL" id="MBB6160306.1"/>
    </source>
</evidence>
<proteinExistence type="predicted"/>
<reference evidence="3 4" key="1">
    <citation type="submission" date="2020-08" db="EMBL/GenBank/DDBJ databases">
        <title>Genomic Encyclopedia of Type Strains, Phase IV (KMG-IV): sequencing the most valuable type-strain genomes for metagenomic binning, comparative biology and taxonomic classification.</title>
        <authorList>
            <person name="Goeker M."/>
        </authorList>
    </citation>
    <scope>NUCLEOTIDE SEQUENCE [LARGE SCALE GENOMIC DNA]</scope>
    <source>
        <strain evidence="3 4">DSM 100734</strain>
    </source>
</reference>
<feature type="region of interest" description="Disordered" evidence="1">
    <location>
        <begin position="872"/>
        <end position="891"/>
    </location>
</feature>
<comment type="caution">
    <text evidence="3">The sequence shown here is derived from an EMBL/GenBank/DDBJ whole genome shotgun (WGS) entry which is preliminary data.</text>
</comment>
<gene>
    <name evidence="3" type="ORF">HNQ72_000103</name>
</gene>
<feature type="domain" description="SPOR" evidence="2">
    <location>
        <begin position="918"/>
        <end position="1001"/>
    </location>
</feature>
<feature type="compositionally biased region" description="Polar residues" evidence="1">
    <location>
        <begin position="882"/>
        <end position="891"/>
    </location>
</feature>
<evidence type="ECO:0000256" key="1">
    <source>
        <dbReference type="SAM" id="MobiDB-lite"/>
    </source>
</evidence>
<evidence type="ECO:0000259" key="2">
    <source>
        <dbReference type="PROSITE" id="PS51724"/>
    </source>
</evidence>
<protein>
    <recommendedName>
        <fullName evidence="2">SPOR domain-containing protein</fullName>
    </recommendedName>
</protein>
<keyword evidence="4" id="KW-1185">Reference proteome</keyword>
<dbReference type="PROSITE" id="PS51724">
    <property type="entry name" value="SPOR"/>
    <property type="match status" value="1"/>
</dbReference>
<accession>A0A7W9Y1I7</accession>
<sequence length="1001" mass="104326">MADNNLARSRNDVPEFFADGDPLAELARIVGYEDRVVANPAPPVAEPVAARRTDPVFNLEDELLREFERYDAPRLDPVDDLVVTEPPIAAMDDVSVEPAFEGDRFVFALDQAAGEDRAQAEGDPLEQWASDDVSHGAVASNVEAADYEADLIDGGDREVANQSYVESLSEPLHAELEEAGSWRAPSEPVDAVPAYQATSSVDQDLSFDEFDLAAELETSFVSTPVVAPVVEAQPQSVESQSPPMDAKRKGAGYTPSFRMPLANFQSGAGVASHQRTEAKVEPQAAPVKIEPISFDAWNVAAPVSAAVSAPVVSALPIPSMDIPLAGPAEPIAAKVVVPVGEVEPDLPRDQFSDLDALLSGVDNYSVSSRTVAPVVETVQFAVDSELPSPVPAQPQVYEAPTAPSVPAESVDEASDPFADLDFELALDALELDLTDMVVEENSKVVAPVVAAVDPNVSAPAAVAPVTQPASAPVASTAVAAPVYAAAPAPVYSASPAFDLEPEDDVPFDPALLSEPDEQPEAIAELDVPALPVEEKEEQPVYRNDFDLDIDAELASLLEAPETTASLQRGSAQPQLAAVAAAPAGQKSVYADLDDFERALEEDFRRSLATPLTANEGYAQAEDYEQNVDDVEQRGSSRRWIAPLVAVGVVAVCGAGAFAWFGNSTSGLGGNGEPMVIAADSEPVKIAPANPGGKTVPNQDKAVYDRVAGAGSETPKQQQLISSSEEPVDVVQKTLMPDTLPLEGENDVQMTDVAETEDPRLLPQDQQQVGEQQAVTVMPRKVKTMIVRADGKLVEQEVEPAAAAKIAAAPVRADAPAQQTAAAFPTAAPAPAAPSTGVVPVSAPADTVSTMPVAAQAPASIEQLADTAPAPAVRAPVPATRPSAQPANVVASVSDQGNVRTAAPATAAAPAAQNTQVASLGEGGYVIQIASLPSQADAQKSYQSLSNKFGSVIGGRGVDIKAAEIAGKGTFYRVRIPAGSKEQAVALCEKYRSAGGSCLVAR</sequence>
<feature type="compositionally biased region" description="Low complexity" evidence="1">
    <location>
        <begin position="872"/>
        <end position="881"/>
    </location>
</feature>
<dbReference type="EMBL" id="JACHEG010000001">
    <property type="protein sequence ID" value="MBB6160306.1"/>
    <property type="molecule type" value="Genomic_DNA"/>
</dbReference>
<dbReference type="Proteomes" id="UP000547879">
    <property type="component" value="Unassembled WGS sequence"/>
</dbReference>
<name>A0A7W9Y1I7_9HYPH</name>
<dbReference type="RefSeq" id="WP_183989101.1">
    <property type="nucleotide sequence ID" value="NZ_BMHW01000001.1"/>
</dbReference>
<dbReference type="Gene3D" id="3.30.70.1070">
    <property type="entry name" value="Sporulation related repeat"/>
    <property type="match status" value="1"/>
</dbReference>
<organism evidence="3 4">
    <name type="scientific">Rhizobium wenxiniae</name>
    <dbReference type="NCBI Taxonomy" id="1737357"/>
    <lineage>
        <taxon>Bacteria</taxon>
        <taxon>Pseudomonadati</taxon>
        <taxon>Pseudomonadota</taxon>
        <taxon>Alphaproteobacteria</taxon>
        <taxon>Hyphomicrobiales</taxon>
        <taxon>Rhizobiaceae</taxon>
        <taxon>Rhizobium/Agrobacterium group</taxon>
        <taxon>Rhizobium</taxon>
    </lineage>
</organism>
<dbReference type="Pfam" id="PF05036">
    <property type="entry name" value="SPOR"/>
    <property type="match status" value="1"/>
</dbReference>